<name>A0ABU6QMW2_9FABA</name>
<evidence type="ECO:0000256" key="2">
    <source>
        <dbReference type="ARBA" id="ARBA00022771"/>
    </source>
</evidence>
<dbReference type="EMBL" id="JASCZI010000650">
    <property type="protein sequence ID" value="MED6112842.1"/>
    <property type="molecule type" value="Genomic_DNA"/>
</dbReference>
<evidence type="ECO:0000256" key="3">
    <source>
        <dbReference type="ARBA" id="ARBA00022833"/>
    </source>
</evidence>
<proteinExistence type="predicted"/>
<keyword evidence="2" id="KW-0863">Zinc-finger</keyword>
<gene>
    <name evidence="4" type="ORF">PIB30_065331</name>
</gene>
<keyword evidence="5" id="KW-1185">Reference proteome</keyword>
<evidence type="ECO:0000313" key="5">
    <source>
        <dbReference type="Proteomes" id="UP001341840"/>
    </source>
</evidence>
<keyword evidence="3" id="KW-0862">Zinc</keyword>
<keyword evidence="1" id="KW-0479">Metal-binding</keyword>
<evidence type="ECO:0000313" key="4">
    <source>
        <dbReference type="EMBL" id="MED6112842.1"/>
    </source>
</evidence>
<evidence type="ECO:0000256" key="1">
    <source>
        <dbReference type="ARBA" id="ARBA00022723"/>
    </source>
</evidence>
<dbReference type="Proteomes" id="UP001341840">
    <property type="component" value="Unassembled WGS sequence"/>
</dbReference>
<dbReference type="PANTHER" id="PTHR42647">
    <property type="entry name" value="SBP (S-RIBONUCLEASE BINDING PROTEIN) FAMILY PROTEIN"/>
    <property type="match status" value="1"/>
</dbReference>
<protein>
    <submittedName>
        <fullName evidence="4">Uncharacterized protein</fullName>
    </submittedName>
</protein>
<accession>A0ABU6QMW2</accession>
<comment type="caution">
    <text evidence="4">The sequence shown here is derived from an EMBL/GenBank/DDBJ whole genome shotgun (WGS) entry which is preliminary data.</text>
</comment>
<organism evidence="4 5">
    <name type="scientific">Stylosanthes scabra</name>
    <dbReference type="NCBI Taxonomy" id="79078"/>
    <lineage>
        <taxon>Eukaryota</taxon>
        <taxon>Viridiplantae</taxon>
        <taxon>Streptophyta</taxon>
        <taxon>Embryophyta</taxon>
        <taxon>Tracheophyta</taxon>
        <taxon>Spermatophyta</taxon>
        <taxon>Magnoliopsida</taxon>
        <taxon>eudicotyledons</taxon>
        <taxon>Gunneridae</taxon>
        <taxon>Pentapetalae</taxon>
        <taxon>rosids</taxon>
        <taxon>fabids</taxon>
        <taxon>Fabales</taxon>
        <taxon>Fabaceae</taxon>
        <taxon>Papilionoideae</taxon>
        <taxon>50 kb inversion clade</taxon>
        <taxon>dalbergioids sensu lato</taxon>
        <taxon>Dalbergieae</taxon>
        <taxon>Pterocarpus clade</taxon>
        <taxon>Stylosanthes</taxon>
    </lineage>
</organism>
<dbReference type="PANTHER" id="PTHR42647:SF55">
    <property type="entry name" value="BOI-RELATED E3 UBIQUITIN-PROTEIN LIGASE 1"/>
    <property type="match status" value="1"/>
</dbReference>
<sequence length="146" mass="16725">MAPISPLIPPLVLQQFNNGSCEVSQVQEVNTTLSYIVDIKPKLWLPVHLIEGRLCNEIKRNLVAVRDESHKAIDRSTQKAVVRKLKEKDDDIQRMGKLNFTLQERVKSLENQLWKNLAQTNEAISNSHRSNLEQVLAHVTNDDHLQ</sequence>
<reference evidence="4 5" key="1">
    <citation type="journal article" date="2023" name="Plants (Basel)">
        <title>Bridging the Gap: Combining Genomics and Transcriptomics Approaches to Understand Stylosanthes scabra, an Orphan Legume from the Brazilian Caatinga.</title>
        <authorList>
            <person name="Ferreira-Neto J.R.C."/>
            <person name="da Silva M.D."/>
            <person name="Binneck E."/>
            <person name="de Melo N.F."/>
            <person name="da Silva R.H."/>
            <person name="de Melo A.L.T.M."/>
            <person name="Pandolfi V."/>
            <person name="Bustamante F.O."/>
            <person name="Brasileiro-Vidal A.C."/>
            <person name="Benko-Iseppon A.M."/>
        </authorList>
    </citation>
    <scope>NUCLEOTIDE SEQUENCE [LARGE SCALE GENOMIC DNA]</scope>
    <source>
        <tissue evidence="4">Leaves</tissue>
    </source>
</reference>